<dbReference type="Gene3D" id="2.40.128.360">
    <property type="match status" value="1"/>
</dbReference>
<evidence type="ECO:0000313" key="3">
    <source>
        <dbReference type="EMBL" id="MBP3956393.1"/>
    </source>
</evidence>
<dbReference type="Proteomes" id="UP000676565">
    <property type="component" value="Unassembled WGS sequence"/>
</dbReference>
<dbReference type="InterPro" id="IPR024311">
    <property type="entry name" value="Lipocalin-like"/>
</dbReference>
<organism evidence="3 4">
    <name type="scientific">Gemmata palustris</name>
    <dbReference type="NCBI Taxonomy" id="2822762"/>
    <lineage>
        <taxon>Bacteria</taxon>
        <taxon>Pseudomonadati</taxon>
        <taxon>Planctomycetota</taxon>
        <taxon>Planctomycetia</taxon>
        <taxon>Gemmatales</taxon>
        <taxon>Gemmataceae</taxon>
        <taxon>Gemmata</taxon>
    </lineage>
</organism>
<dbReference type="Pfam" id="PF13648">
    <property type="entry name" value="Lipocalin_4"/>
    <property type="match status" value="1"/>
</dbReference>
<proteinExistence type="predicted"/>
<keyword evidence="4" id="KW-1185">Reference proteome</keyword>
<sequence length="123" mass="13825">MRAMLMGTLAVLVCHPALAEDKKDEKIDTAKLVGKWEAKDKMESKVVLEFAKDGKALLTVTRNDMEFKGEGSYKLDGNKISLTMKLGDQEQKSVRTITKLTDTDMVTTDEKGKERAFVRLKDK</sequence>
<evidence type="ECO:0000313" key="4">
    <source>
        <dbReference type="Proteomes" id="UP000676565"/>
    </source>
</evidence>
<dbReference type="NCBIfam" id="TIGR03066">
    <property type="entry name" value="Gem_osc_para_1"/>
    <property type="match status" value="1"/>
</dbReference>
<feature type="chain" id="PRO_5047015804" evidence="1">
    <location>
        <begin position="20"/>
        <end position="123"/>
    </location>
</feature>
<protein>
    <submittedName>
        <fullName evidence="3">TIGR03066 family protein</fullName>
    </submittedName>
</protein>
<gene>
    <name evidence="3" type="ORF">J8F10_14005</name>
</gene>
<dbReference type="RefSeq" id="WP_210654475.1">
    <property type="nucleotide sequence ID" value="NZ_JAGKQQ010000001.1"/>
</dbReference>
<dbReference type="EMBL" id="JAGKQQ010000001">
    <property type="protein sequence ID" value="MBP3956393.1"/>
    <property type="molecule type" value="Genomic_DNA"/>
</dbReference>
<accession>A0ABS5BRT1</accession>
<feature type="signal peptide" evidence="1">
    <location>
        <begin position="1"/>
        <end position="19"/>
    </location>
</feature>
<keyword evidence="1" id="KW-0732">Signal</keyword>
<evidence type="ECO:0000259" key="2">
    <source>
        <dbReference type="Pfam" id="PF13648"/>
    </source>
</evidence>
<evidence type="ECO:0000256" key="1">
    <source>
        <dbReference type="SAM" id="SignalP"/>
    </source>
</evidence>
<reference evidence="3 4" key="1">
    <citation type="submission" date="2021-04" db="EMBL/GenBank/DDBJ databases">
        <authorList>
            <person name="Ivanova A."/>
        </authorList>
    </citation>
    <scope>NUCLEOTIDE SEQUENCE [LARGE SCALE GENOMIC DNA]</scope>
    <source>
        <strain evidence="3 4">G18</strain>
    </source>
</reference>
<comment type="caution">
    <text evidence="3">The sequence shown here is derived from an EMBL/GenBank/DDBJ whole genome shotgun (WGS) entry which is preliminary data.</text>
</comment>
<name>A0ABS5BRT1_9BACT</name>
<feature type="domain" description="Lipocalin-like" evidence="2">
    <location>
        <begin position="32"/>
        <end position="106"/>
    </location>
</feature>